<dbReference type="InterPro" id="IPR024079">
    <property type="entry name" value="MetalloPept_cat_dom_sf"/>
</dbReference>
<dbReference type="GO" id="GO:0004222">
    <property type="term" value="F:metalloendopeptidase activity"/>
    <property type="evidence" value="ECO:0007669"/>
    <property type="project" value="InterPro"/>
</dbReference>
<dbReference type="Gene3D" id="3.40.390.10">
    <property type="entry name" value="Collagenase (Catalytic Domain)"/>
    <property type="match status" value="1"/>
</dbReference>
<keyword evidence="9" id="KW-0496">Mitochondrion</keyword>
<evidence type="ECO:0000256" key="8">
    <source>
        <dbReference type="ARBA" id="ARBA00023049"/>
    </source>
</evidence>
<keyword evidence="4 10" id="KW-0479">Metal-binding</keyword>
<dbReference type="EMBL" id="JBBNAE010000002">
    <property type="protein sequence ID" value="KAK9144417.1"/>
    <property type="molecule type" value="Genomic_DNA"/>
</dbReference>
<gene>
    <name evidence="12" type="ORF">Sjap_004320</name>
</gene>
<evidence type="ECO:0000313" key="12">
    <source>
        <dbReference type="EMBL" id="KAK9144417.1"/>
    </source>
</evidence>
<dbReference type="Gene3D" id="1.10.1370.10">
    <property type="entry name" value="Neurolysin, domain 3"/>
    <property type="match status" value="2"/>
</dbReference>
<evidence type="ECO:0000256" key="3">
    <source>
        <dbReference type="ARBA" id="ARBA00022670"/>
    </source>
</evidence>
<dbReference type="GO" id="GO:0005739">
    <property type="term" value="C:mitochondrion"/>
    <property type="evidence" value="ECO:0007669"/>
    <property type="project" value="UniProtKB-SubCell"/>
</dbReference>
<keyword evidence="3 10" id="KW-0645">Protease</keyword>
<comment type="cofactor">
    <cofactor evidence="10">
        <name>Zn(2+)</name>
        <dbReference type="ChEBI" id="CHEBI:29105"/>
    </cofactor>
    <text evidence="10">Binds 1 zinc ion.</text>
</comment>
<evidence type="ECO:0000256" key="6">
    <source>
        <dbReference type="ARBA" id="ARBA00022833"/>
    </source>
</evidence>
<dbReference type="InterPro" id="IPR045090">
    <property type="entry name" value="Pept_M3A_M3B"/>
</dbReference>
<reference evidence="12 13" key="1">
    <citation type="submission" date="2024-01" db="EMBL/GenBank/DDBJ databases">
        <title>Genome assemblies of Stephania.</title>
        <authorList>
            <person name="Yang L."/>
        </authorList>
    </citation>
    <scope>NUCLEOTIDE SEQUENCE [LARGE SCALE GENOMIC DNA]</scope>
    <source>
        <strain evidence="12">QJT</strain>
        <tissue evidence="12">Leaf</tissue>
    </source>
</reference>
<dbReference type="InterPro" id="IPR033851">
    <property type="entry name" value="M3A_MIP"/>
</dbReference>
<dbReference type="InterPro" id="IPR001567">
    <property type="entry name" value="Pept_M3A_M3B_dom"/>
</dbReference>
<feature type="domain" description="Peptidase M3A/M3B catalytic" evidence="11">
    <location>
        <begin position="285"/>
        <end position="622"/>
    </location>
</feature>
<proteinExistence type="inferred from homology"/>
<organism evidence="12 13">
    <name type="scientific">Stephania japonica</name>
    <dbReference type="NCBI Taxonomy" id="461633"/>
    <lineage>
        <taxon>Eukaryota</taxon>
        <taxon>Viridiplantae</taxon>
        <taxon>Streptophyta</taxon>
        <taxon>Embryophyta</taxon>
        <taxon>Tracheophyta</taxon>
        <taxon>Spermatophyta</taxon>
        <taxon>Magnoliopsida</taxon>
        <taxon>Ranunculales</taxon>
        <taxon>Menispermaceae</taxon>
        <taxon>Menispermoideae</taxon>
        <taxon>Cissampelideae</taxon>
        <taxon>Stephania</taxon>
    </lineage>
</organism>
<dbReference type="Pfam" id="PF01432">
    <property type="entry name" value="Peptidase_M3"/>
    <property type="match status" value="2"/>
</dbReference>
<evidence type="ECO:0000256" key="1">
    <source>
        <dbReference type="ARBA" id="ARBA00004173"/>
    </source>
</evidence>
<comment type="caution">
    <text evidence="12">The sequence shown here is derived from an EMBL/GenBank/DDBJ whole genome shotgun (WGS) entry which is preliminary data.</text>
</comment>
<evidence type="ECO:0000256" key="9">
    <source>
        <dbReference type="ARBA" id="ARBA00023128"/>
    </source>
</evidence>
<dbReference type="Proteomes" id="UP001417504">
    <property type="component" value="Unassembled WGS sequence"/>
</dbReference>
<dbReference type="SUPFAM" id="SSF55486">
    <property type="entry name" value="Metalloproteases ('zincins'), catalytic domain"/>
    <property type="match status" value="1"/>
</dbReference>
<evidence type="ECO:0000256" key="10">
    <source>
        <dbReference type="RuleBase" id="RU003435"/>
    </source>
</evidence>
<evidence type="ECO:0000259" key="11">
    <source>
        <dbReference type="Pfam" id="PF01432"/>
    </source>
</evidence>
<name>A0AAP0K232_9MAGN</name>
<dbReference type="InterPro" id="IPR024077">
    <property type="entry name" value="Neurolysin/TOP_dom2"/>
</dbReference>
<accession>A0AAP0K232</accession>
<dbReference type="CDD" id="cd06457">
    <property type="entry name" value="M3A_MIP"/>
    <property type="match status" value="1"/>
</dbReference>
<comment type="subcellular location">
    <subcellularLocation>
        <location evidence="1">Mitochondrion</location>
    </subcellularLocation>
</comment>
<dbReference type="FunFam" id="3.40.390.10:FF:000019">
    <property type="entry name" value="Mitochondrial intermediate peptidase, mitochondrial"/>
    <property type="match status" value="1"/>
</dbReference>
<keyword evidence="6 10" id="KW-0862">Zinc</keyword>
<dbReference type="PANTHER" id="PTHR11804">
    <property type="entry name" value="PROTEASE M3 THIMET OLIGOPEPTIDASE-RELATED"/>
    <property type="match status" value="1"/>
</dbReference>
<evidence type="ECO:0000313" key="13">
    <source>
        <dbReference type="Proteomes" id="UP001417504"/>
    </source>
</evidence>
<keyword evidence="7" id="KW-0809">Transit peptide</keyword>
<evidence type="ECO:0000256" key="7">
    <source>
        <dbReference type="ARBA" id="ARBA00022946"/>
    </source>
</evidence>
<dbReference type="GO" id="GO:0006508">
    <property type="term" value="P:proteolysis"/>
    <property type="evidence" value="ECO:0007669"/>
    <property type="project" value="UniProtKB-KW"/>
</dbReference>
<dbReference type="GO" id="GO:0046872">
    <property type="term" value="F:metal ion binding"/>
    <property type="evidence" value="ECO:0007669"/>
    <property type="project" value="UniProtKB-UniRule"/>
</dbReference>
<sequence>MQTLIRRKASILRSWRTLSREFTTSRKDYFFASVARDVRESGLYGFELLKSPRGFRRFVDEAIERSSELISYISRMPPSMEIVRAMDEISDTVCSVVDSAELCRNTHPDREFVEEANKAFSSVIEAAAEPQPQRYGMSAECVSYGMSAECIINTDHNLYNAVIRAERDGNLCANEAKRAANSLRVDFEKGGIHLSSDKLERVNQLSIEIAHLCREFSENIMADSGTVDVFPESRIPKHMRGLLRPIYRSISDTSKKSLDSGGDMKERGFRITTDPGTLSSVLQWVADDEVRRQSYIQGNSVPLANLAVLDKLIAARHEFAQIIGHKSFAEFAVSSNLASSPEVVKSFLLELSRIVKPQADKEFFNIREFKRRNCNERAVDLEPWDEAYYTGMMKSSAYNLDSSIVSSYFPLSQCVEGLKILVQSLFGVTFRSIPFAPGESWHHDVLKIALHHPEEGDLGYLYLDLCSRKGKYPGCAHFAIKGGRQISETEYQLPVVALVCNFSGPSGSSTARLNHWEVETLFHEFGHALHSLLSRTDYQHFSGTRVVLDLAETPSNLFEYYAWDYRVLSTFARHYSTGEVIPEKLVESMKGARKMFAATELQRQVFYSLIDQTLFGEQSSTQDTVSVVAGYYSYLYAKCFAASIWQKVCAQDPLSLETGATLRSKLLRHGGAKDPSSLLKDLAGNSILRYHNGGVMPDLTSLCQEMELEKST</sequence>
<evidence type="ECO:0000256" key="4">
    <source>
        <dbReference type="ARBA" id="ARBA00022723"/>
    </source>
</evidence>
<comment type="similarity">
    <text evidence="2 10">Belongs to the peptidase M3 family.</text>
</comment>
<evidence type="ECO:0000256" key="5">
    <source>
        <dbReference type="ARBA" id="ARBA00022801"/>
    </source>
</evidence>
<dbReference type="AlphaFoldDB" id="A0AAP0K232"/>
<keyword evidence="13" id="KW-1185">Reference proteome</keyword>
<feature type="domain" description="Peptidase M3A/M3B catalytic" evidence="11">
    <location>
        <begin position="629"/>
        <end position="684"/>
    </location>
</feature>
<evidence type="ECO:0000256" key="2">
    <source>
        <dbReference type="ARBA" id="ARBA00006040"/>
    </source>
</evidence>
<keyword evidence="8 10" id="KW-0482">Metalloprotease</keyword>
<dbReference type="PANTHER" id="PTHR11804:SF79">
    <property type="entry name" value="MITOCHONDRIAL INTERMEDIATE PEPTIDASE"/>
    <property type="match status" value="1"/>
</dbReference>
<keyword evidence="5 10" id="KW-0378">Hydrolase</keyword>
<protein>
    <recommendedName>
        <fullName evidence="11">Peptidase M3A/M3B catalytic domain-containing protein</fullName>
    </recommendedName>
</protein>
<dbReference type="GO" id="GO:0006518">
    <property type="term" value="P:peptide metabolic process"/>
    <property type="evidence" value="ECO:0007669"/>
    <property type="project" value="TreeGrafter"/>
</dbReference>